<proteinExistence type="predicted"/>
<keyword evidence="4" id="KW-1185">Reference proteome</keyword>
<protein>
    <recommendedName>
        <fullName evidence="2">DUF7580 domain-containing protein</fullName>
    </recommendedName>
</protein>
<comment type="caution">
    <text evidence="3">The sequence shown here is derived from an EMBL/GenBank/DDBJ whole genome shotgun (WGS) entry which is preliminary data.</text>
</comment>
<accession>A0AAD9SU53</accession>
<reference evidence="3" key="1">
    <citation type="submission" date="2023-06" db="EMBL/GenBank/DDBJ databases">
        <authorList>
            <person name="Noh H."/>
        </authorList>
    </citation>
    <scope>NUCLEOTIDE SEQUENCE</scope>
    <source>
        <strain evidence="3">DUCC20226</strain>
    </source>
</reference>
<dbReference type="Proteomes" id="UP001265746">
    <property type="component" value="Unassembled WGS sequence"/>
</dbReference>
<dbReference type="EMBL" id="JAUJFL010000001">
    <property type="protein sequence ID" value="KAK2615809.1"/>
    <property type="molecule type" value="Genomic_DNA"/>
</dbReference>
<evidence type="ECO:0000313" key="3">
    <source>
        <dbReference type="EMBL" id="KAK2615809.1"/>
    </source>
</evidence>
<dbReference type="AlphaFoldDB" id="A0AAD9SU53"/>
<gene>
    <name evidence="3" type="ORF">N8I77_002535</name>
</gene>
<dbReference type="PANTHER" id="PTHR35186">
    <property type="entry name" value="ANK_REP_REGION DOMAIN-CONTAINING PROTEIN"/>
    <property type="match status" value="1"/>
</dbReference>
<sequence length="623" mass="70669">MSGIEVAGIVLGAYPVLLETAKDLREVFKDVKTWWRFEREFENFLSVLETEHIKYSLNLQILLEDLDIPEEDKDTLQVDPTASGWYDVQTQVKLRRRVQDRYYNWFMRQLAAMNRALGDLQGLLPTIHYVNFSSIEREMFRLKTSFTHRKDVLLAEVRDRNNEIFTFLERAAHLSSSRTPPPPRLARKQTTPLLALQSEATALYETFQMHLHCKCDSNHPCGISVSRMDGERDKPATAHLKMLFWDGPCRTQVRILPIPATEIKTMEPPKPAASKLEEVSSFHQQLSTRNRLEAVRKRSSKAIFALAASTIPTFSSPAFGKSRKGSGKPEDKPAKLKLIRWPSNTIKKEEAENMGKASPPTVRFADDSPNEPTAEYSIDEGSTVIYDLCRTINPTTQSIDSINISNLGYLECKSRIRLLLNLDPENQLPLQGYKIESFEAFVRATPRRDARLKVGRDLVLAILSLGTSSWVPASWTAKDLFLIRDPTALVPMPYFNHTSLRQSLSSDESRSTAKQTRDSLFSLGVLLLELVFRDQLENQHFRAGLMGPNSKPTAVTDLATALLWQQKVEEELGHDLADCIKRCLVCMFEQAATPDLGNSGFVQAVWQQVVRPIESFISAWNRS</sequence>
<feature type="region of interest" description="Disordered" evidence="1">
    <location>
        <begin position="350"/>
        <end position="373"/>
    </location>
</feature>
<evidence type="ECO:0000259" key="2">
    <source>
        <dbReference type="Pfam" id="PF24476"/>
    </source>
</evidence>
<dbReference type="InterPro" id="IPR056002">
    <property type="entry name" value="DUF7580"/>
</dbReference>
<feature type="domain" description="DUF7580" evidence="2">
    <location>
        <begin position="451"/>
        <end position="615"/>
    </location>
</feature>
<name>A0AAD9SU53_PHOAM</name>
<evidence type="ECO:0000313" key="4">
    <source>
        <dbReference type="Proteomes" id="UP001265746"/>
    </source>
</evidence>
<organism evidence="3 4">
    <name type="scientific">Phomopsis amygdali</name>
    <name type="common">Fusicoccum amygdali</name>
    <dbReference type="NCBI Taxonomy" id="1214568"/>
    <lineage>
        <taxon>Eukaryota</taxon>
        <taxon>Fungi</taxon>
        <taxon>Dikarya</taxon>
        <taxon>Ascomycota</taxon>
        <taxon>Pezizomycotina</taxon>
        <taxon>Sordariomycetes</taxon>
        <taxon>Sordariomycetidae</taxon>
        <taxon>Diaporthales</taxon>
        <taxon>Diaporthaceae</taxon>
        <taxon>Diaporthe</taxon>
    </lineage>
</organism>
<dbReference type="PANTHER" id="PTHR35186:SF4">
    <property type="entry name" value="PRION-INHIBITION AND PROPAGATION HELO DOMAIN-CONTAINING PROTEIN"/>
    <property type="match status" value="1"/>
</dbReference>
<evidence type="ECO:0000256" key="1">
    <source>
        <dbReference type="SAM" id="MobiDB-lite"/>
    </source>
</evidence>
<dbReference type="Pfam" id="PF24476">
    <property type="entry name" value="DUF7580"/>
    <property type="match status" value="1"/>
</dbReference>